<dbReference type="STRING" id="8496.A0A151NB84"/>
<dbReference type="GO" id="GO:0098982">
    <property type="term" value="C:GABA-ergic synapse"/>
    <property type="evidence" value="ECO:0007669"/>
    <property type="project" value="TreeGrafter"/>
</dbReference>
<dbReference type="Pfam" id="PF13855">
    <property type="entry name" value="LRR_8"/>
    <property type="match status" value="2"/>
</dbReference>
<keyword evidence="8" id="KW-0472">Membrane</keyword>
<keyword evidence="6" id="KW-0677">Repeat</keyword>
<dbReference type="EMBL" id="AKHW03003627">
    <property type="protein sequence ID" value="KYO34056.1"/>
    <property type="molecule type" value="Genomic_DNA"/>
</dbReference>
<proteinExistence type="inferred from homology"/>
<evidence type="ECO:0000256" key="7">
    <source>
        <dbReference type="ARBA" id="ARBA00022989"/>
    </source>
</evidence>
<dbReference type="PANTHER" id="PTHR45773:SF6">
    <property type="entry name" value="SLIT AND NTRK-LIKE PROTEIN 3"/>
    <property type="match status" value="1"/>
</dbReference>
<comment type="similarity">
    <text evidence="2">Belongs to the SLITRK family.</text>
</comment>
<accession>A0A151NB84</accession>
<evidence type="ECO:0000256" key="2">
    <source>
        <dbReference type="ARBA" id="ARBA00010439"/>
    </source>
</evidence>
<keyword evidence="3" id="KW-0433">Leucine-rich repeat</keyword>
<dbReference type="Proteomes" id="UP000050525">
    <property type="component" value="Unassembled WGS sequence"/>
</dbReference>
<name>A0A151NB84_ALLMI</name>
<evidence type="ECO:0000256" key="5">
    <source>
        <dbReference type="ARBA" id="ARBA00022729"/>
    </source>
</evidence>
<evidence type="ECO:0000256" key="6">
    <source>
        <dbReference type="ARBA" id="ARBA00022737"/>
    </source>
</evidence>
<sequence length="503" mass="57698">MPGCAKNLSCKPFCNQPHTMKPSTAETLHRGRMLWIILLSTIALAWTTPIPLIEDSEEIDEPCFDPCYCEVKESLFHIHCDNKGFINISQITESWSRPFKLYLQRNSMRKLYTNSFLHLNNAVSINLGNNALQDIQTGAFNGLRVLKRLYLHENKLDIFRNDTFLGLESLEYLQADYNVIKRIESGAFRNLSKLRVLILNDNLIPMLPTNLFKSLMEIQLEENPWNCTCEIVQLKSWLERIPYTALVGDITCETPFHFHGKDLREIKRSKLCPMLSDSETRPPIPIICPTGPLNAKKLYLSGNLIQKIYRSDFWNFSSLDLLHLGNNRISYVQDGAFINLPNLKSLYLNGNDIERLTPGMFRGLQSLHYLYFEYNLIREIQPAAFSLMPNLKLLFLNDNLLRTLPTDAFAGTSLARLNLRNNHFLYLPVAGVLEHLNAIVQIDLKLNPWDCTCDLVPLKQWIETISSVIVVGDVLKLKKKEGWATVEEDCSSGSLLILWHTRA</sequence>
<dbReference type="SMART" id="SM00082">
    <property type="entry name" value="LRRCT"/>
    <property type="match status" value="2"/>
</dbReference>
<feature type="domain" description="LRRCT" evidence="9">
    <location>
        <begin position="447"/>
        <end position="491"/>
    </location>
</feature>
<evidence type="ECO:0000313" key="10">
    <source>
        <dbReference type="EMBL" id="KYO34056.1"/>
    </source>
</evidence>
<keyword evidence="5" id="KW-0732">Signal</keyword>
<dbReference type="GO" id="GO:0098839">
    <property type="term" value="C:postsynaptic density membrane"/>
    <property type="evidence" value="ECO:0007669"/>
    <property type="project" value="TreeGrafter"/>
</dbReference>
<organism evidence="10 11">
    <name type="scientific">Alligator mississippiensis</name>
    <name type="common">American alligator</name>
    <dbReference type="NCBI Taxonomy" id="8496"/>
    <lineage>
        <taxon>Eukaryota</taxon>
        <taxon>Metazoa</taxon>
        <taxon>Chordata</taxon>
        <taxon>Craniata</taxon>
        <taxon>Vertebrata</taxon>
        <taxon>Euteleostomi</taxon>
        <taxon>Archelosauria</taxon>
        <taxon>Archosauria</taxon>
        <taxon>Crocodylia</taxon>
        <taxon>Alligatoridae</taxon>
        <taxon>Alligatorinae</taxon>
        <taxon>Alligator</taxon>
    </lineage>
</organism>
<dbReference type="InterPro" id="IPR000483">
    <property type="entry name" value="Cys-rich_flank_reg_C"/>
</dbReference>
<dbReference type="AlphaFoldDB" id="A0A151NB84"/>
<dbReference type="SUPFAM" id="SSF52058">
    <property type="entry name" value="L domain-like"/>
    <property type="match status" value="2"/>
</dbReference>
<dbReference type="GO" id="GO:0051965">
    <property type="term" value="P:positive regulation of synapse assembly"/>
    <property type="evidence" value="ECO:0007669"/>
    <property type="project" value="TreeGrafter"/>
</dbReference>
<evidence type="ECO:0000256" key="1">
    <source>
        <dbReference type="ARBA" id="ARBA00004479"/>
    </source>
</evidence>
<keyword evidence="7" id="KW-1133">Transmembrane helix</keyword>
<comment type="caution">
    <text evidence="10">The sequence shown here is derived from an EMBL/GenBank/DDBJ whole genome shotgun (WGS) entry which is preliminary data.</text>
</comment>
<protein>
    <recommendedName>
        <fullName evidence="9">LRRCT domain-containing protein</fullName>
    </recommendedName>
</protein>
<dbReference type="GO" id="GO:0007409">
    <property type="term" value="P:axonogenesis"/>
    <property type="evidence" value="ECO:0007669"/>
    <property type="project" value="TreeGrafter"/>
</dbReference>
<dbReference type="PANTHER" id="PTHR45773">
    <property type="entry name" value="SLIT AND NTRK-LIKE PROTEIN 4-RELATED"/>
    <property type="match status" value="1"/>
</dbReference>
<evidence type="ECO:0000256" key="8">
    <source>
        <dbReference type="ARBA" id="ARBA00023136"/>
    </source>
</evidence>
<evidence type="ECO:0000313" key="11">
    <source>
        <dbReference type="Proteomes" id="UP000050525"/>
    </source>
</evidence>
<evidence type="ECO:0000256" key="3">
    <source>
        <dbReference type="ARBA" id="ARBA00022614"/>
    </source>
</evidence>
<dbReference type="SMART" id="SM00369">
    <property type="entry name" value="LRR_TYP"/>
    <property type="match status" value="9"/>
</dbReference>
<gene>
    <name evidence="10" type="ORF">Y1Q_0024641</name>
</gene>
<evidence type="ECO:0000259" key="9">
    <source>
        <dbReference type="SMART" id="SM00082"/>
    </source>
</evidence>
<keyword evidence="11" id="KW-1185">Reference proteome</keyword>
<dbReference type="InterPro" id="IPR032675">
    <property type="entry name" value="LRR_dom_sf"/>
</dbReference>
<keyword evidence="4" id="KW-0812">Transmembrane</keyword>
<dbReference type="InterPro" id="IPR001611">
    <property type="entry name" value="Leu-rich_rpt"/>
</dbReference>
<feature type="domain" description="LRRCT" evidence="9">
    <location>
        <begin position="223"/>
        <end position="273"/>
    </location>
</feature>
<comment type="subcellular location">
    <subcellularLocation>
        <location evidence="1">Membrane</location>
        <topology evidence="1">Single-pass type I membrane protein</topology>
    </subcellularLocation>
</comment>
<dbReference type="FunFam" id="3.80.10.10:FF:000001">
    <property type="entry name" value="SLIT and NTRK-like family, member 1"/>
    <property type="match status" value="1"/>
</dbReference>
<evidence type="ECO:0000256" key="4">
    <source>
        <dbReference type="ARBA" id="ARBA00022692"/>
    </source>
</evidence>
<dbReference type="InterPro" id="IPR003591">
    <property type="entry name" value="Leu-rich_rpt_typical-subtyp"/>
</dbReference>
<reference evidence="10 11" key="1">
    <citation type="journal article" date="2012" name="Genome Biol.">
        <title>Sequencing three crocodilian genomes to illuminate the evolution of archosaurs and amniotes.</title>
        <authorList>
            <person name="St John J.A."/>
            <person name="Braun E.L."/>
            <person name="Isberg S.R."/>
            <person name="Miles L.G."/>
            <person name="Chong A.Y."/>
            <person name="Gongora J."/>
            <person name="Dalzell P."/>
            <person name="Moran C."/>
            <person name="Bed'hom B."/>
            <person name="Abzhanov A."/>
            <person name="Burgess S.C."/>
            <person name="Cooksey A.M."/>
            <person name="Castoe T.A."/>
            <person name="Crawford N.G."/>
            <person name="Densmore L.D."/>
            <person name="Drew J.C."/>
            <person name="Edwards S.V."/>
            <person name="Faircloth B.C."/>
            <person name="Fujita M.K."/>
            <person name="Greenwold M.J."/>
            <person name="Hoffmann F.G."/>
            <person name="Howard J.M."/>
            <person name="Iguchi T."/>
            <person name="Janes D.E."/>
            <person name="Khan S.Y."/>
            <person name="Kohno S."/>
            <person name="de Koning A.J."/>
            <person name="Lance S.L."/>
            <person name="McCarthy F.M."/>
            <person name="McCormack J.E."/>
            <person name="Merchant M.E."/>
            <person name="Peterson D.G."/>
            <person name="Pollock D.D."/>
            <person name="Pourmand N."/>
            <person name="Raney B.J."/>
            <person name="Roessler K.A."/>
            <person name="Sanford J.R."/>
            <person name="Sawyer R.H."/>
            <person name="Schmidt C.J."/>
            <person name="Triplett E.W."/>
            <person name="Tuberville T.D."/>
            <person name="Venegas-Anaya M."/>
            <person name="Howard J.T."/>
            <person name="Jarvis E.D."/>
            <person name="Guillette L.J.Jr."/>
            <person name="Glenn T.C."/>
            <person name="Green R.E."/>
            <person name="Ray D.A."/>
        </authorList>
    </citation>
    <scope>NUCLEOTIDE SEQUENCE [LARGE SCALE GENOMIC DNA]</scope>
    <source>
        <strain evidence="10">KSC_2009_1</strain>
    </source>
</reference>
<dbReference type="Gene3D" id="3.80.10.10">
    <property type="entry name" value="Ribonuclease Inhibitor"/>
    <property type="match status" value="2"/>
</dbReference>